<dbReference type="EMBL" id="FSRC01000001">
    <property type="protein sequence ID" value="SIN78551.1"/>
    <property type="molecule type" value="Genomic_DNA"/>
</dbReference>
<dbReference type="Pfam" id="PF09357">
    <property type="entry name" value="RteC"/>
    <property type="match status" value="1"/>
</dbReference>
<dbReference type="Proteomes" id="UP000185221">
    <property type="component" value="Unassembled WGS sequence"/>
</dbReference>
<dbReference type="STRING" id="226505.SAMN05444394_1767"/>
<name>A0A1N6E6D5_9BACT</name>
<organism evidence="2 3">
    <name type="scientific">Algoriphagus halophilus</name>
    <dbReference type="NCBI Taxonomy" id="226505"/>
    <lineage>
        <taxon>Bacteria</taxon>
        <taxon>Pseudomonadati</taxon>
        <taxon>Bacteroidota</taxon>
        <taxon>Cytophagia</taxon>
        <taxon>Cytophagales</taxon>
        <taxon>Cyclobacteriaceae</taxon>
        <taxon>Algoriphagus</taxon>
    </lineage>
</organism>
<dbReference type="InterPro" id="IPR018534">
    <property type="entry name" value="Tet_reg_excision_RteC"/>
</dbReference>
<evidence type="ECO:0000256" key="1">
    <source>
        <dbReference type="SAM" id="Coils"/>
    </source>
</evidence>
<feature type="coiled-coil region" evidence="1">
    <location>
        <begin position="2"/>
        <end position="29"/>
    </location>
</feature>
<accession>A0A1N6E6D5</accession>
<keyword evidence="3" id="KW-1185">Reference proteome</keyword>
<evidence type="ECO:0000313" key="2">
    <source>
        <dbReference type="EMBL" id="SIN78551.1"/>
    </source>
</evidence>
<gene>
    <name evidence="2" type="ORF">SAMN05444394_1767</name>
</gene>
<evidence type="ECO:0000313" key="3">
    <source>
        <dbReference type="Proteomes" id="UP000185221"/>
    </source>
</evidence>
<reference evidence="3" key="1">
    <citation type="submission" date="2016-11" db="EMBL/GenBank/DDBJ databases">
        <authorList>
            <person name="Varghese N."/>
            <person name="Submissions S."/>
        </authorList>
    </citation>
    <scope>NUCLEOTIDE SEQUENCE [LARGE SCALE GENOMIC DNA]</scope>
    <source>
        <strain evidence="3">DSM 15292</strain>
    </source>
</reference>
<keyword evidence="1" id="KW-0175">Coiled coil</keyword>
<dbReference type="RefSeq" id="WP_074224463.1">
    <property type="nucleotide sequence ID" value="NZ_FSRC01000001.1"/>
</dbReference>
<dbReference type="AlphaFoldDB" id="A0A1N6E6D5"/>
<protein>
    <submittedName>
        <fullName evidence="2">RteC protein</fullName>
    </submittedName>
</protein>
<dbReference type="OrthoDB" id="790983at2"/>
<proteinExistence type="predicted"/>
<sequence>MKAYIEKLLEEMEQSLNDIANESSNELQKAERCGRTINEVLLRLKEFIASYEFLNEEEEIQFFKIYKPQLFHELIYYSELTYIESKRPIGKTETVKSYYHQVIDQIQEFFARNHQLYIYHQLDRTDQDELLFRRNSKPVSLIPDYSLDFDPIFSTVNSSKLAKIMAYERLIEYIRQRITQLEMGFEHPPESKSRHRWTDSKSALIELAYALHSRGAVNHGKSDVKLIIKIMESLFNVEVGNFYRTFQSMRIRKKNRTIFLDSLKDSLEKRMDETDLGY</sequence>